<keyword evidence="10" id="KW-1185">Reference proteome</keyword>
<dbReference type="InParanoid" id="A0A3B5R0T3"/>
<feature type="region of interest" description="Disordered" evidence="7">
    <location>
        <begin position="213"/>
        <end position="241"/>
    </location>
</feature>
<feature type="region of interest" description="Disordered" evidence="7">
    <location>
        <begin position="86"/>
        <end position="105"/>
    </location>
</feature>
<sequence length="1127" mass="124232">MFPSSGLFIHINCPFSLRGLCERPHCLYKHAAESRGTFGGLYKSPVVDLTGDQCDSNFTTVNNNSLHALELLDKEIESVRHEVEQEQRRLSSYRTSQAGKSSNKLSTKFETNLSYGFSSSKNHKSHVQAKKYVVDNSKPRTDLEYDPLSNFSAALHSYSSSGKEVKSRPDGESSRSFGEKPSTHQTQMHPPQSPEILDDDSTEDGVLVIDVSLSPDKTLDQTEHTAGLGKSSQNTERDSKEIKTVNVYLDSQPQMVKTKVVNAASCDDASKVPEIHPVSSTFDKTKYCSNDDGNVVDLTGCLEEFERECENIGFQSPERKKKRTELGGFSFPSDQPSNPLIELTYKVQKKDLKSQTSLACKRSDPTTQLKQTSIMDQDKLQVQNQLCCLQNGEKTKTKVFTNQKQVEAAQGSGQIQIHKVTSVNRHSRSDSTEQLLQEEDEAVIIIDSSPEDEDHEDEDNYSELSESDPMEECYRIFMESNAEEQSGASIRAEVEKPEVNDATQTLTGRKRLAHEAKNSEQPLAKMRPQPQVLVPLREPGASGFVSRPSICSKVQQVPYRASAAPAKPGQNLLSSVSQKTPEMQTVPAASTPIQKNLQSYPGQKAYLNCVPLGTAVIEVGSDIHLILPQGRFPLSATSSSSPASSVLTPVSLVHPNPNAVRQTAAPAAVSAPPKYRSTAPLLIAAPPRRPAVSTAFGSSVQATVGASTASQAATQAAVKPLPVKRKLKQQSEAAKDKVPHDVRQRYVNMFTEEFLKTTADVNEAFEKALTEEKSVYNRSVNKLKYLSIAVNALKRLKNQSATAKREKQTQSQRPKGNIPFNQRKMKENAGDFVLYEILKGYTLTDEQMLENNYPVQHPEKPGSAVLFTDKKVNTGSLKRICCRCGATYSVGKTGKHLRTEECNYHYGKGVTNRVPGGVETLYSCCQGVMGAPGCQMFKLHVHDYLSLDGFVSTAPRRPSDSSCPGVYSLDCEMCYTVQGLELSRVTVTSSSLLVVYDTFVRPDNEVIDYNTRFSGISEEDVKGNHTSLREVQETLLSFISADTILVGHGLETDLCLLKLLHGTVVDTSVVFPHRLGPPNKLSLNSLTAEYLRRIIQESVCGHDTAEDAAACMELMLWKMKEDGKLKK</sequence>
<dbReference type="InterPro" id="IPR034922">
    <property type="entry name" value="REX1-like_exo"/>
</dbReference>
<evidence type="ECO:0000256" key="6">
    <source>
        <dbReference type="ARBA" id="ARBA00023242"/>
    </source>
</evidence>
<organism evidence="9 10">
    <name type="scientific">Xiphophorus maculatus</name>
    <name type="common">Southern platyfish</name>
    <name type="synonym">Platypoecilus maculatus</name>
    <dbReference type="NCBI Taxonomy" id="8083"/>
    <lineage>
        <taxon>Eukaryota</taxon>
        <taxon>Metazoa</taxon>
        <taxon>Chordata</taxon>
        <taxon>Craniata</taxon>
        <taxon>Vertebrata</taxon>
        <taxon>Euteleostomi</taxon>
        <taxon>Actinopterygii</taxon>
        <taxon>Neopterygii</taxon>
        <taxon>Teleostei</taxon>
        <taxon>Neoteleostei</taxon>
        <taxon>Acanthomorphata</taxon>
        <taxon>Ovalentaria</taxon>
        <taxon>Atherinomorphae</taxon>
        <taxon>Cyprinodontiformes</taxon>
        <taxon>Poeciliidae</taxon>
        <taxon>Poeciliinae</taxon>
        <taxon>Xiphophorus</taxon>
    </lineage>
</organism>
<dbReference type="InterPro" id="IPR013520">
    <property type="entry name" value="Ribonucl_H"/>
</dbReference>
<feature type="region of interest" description="Disordered" evidence="7">
    <location>
        <begin position="158"/>
        <end position="200"/>
    </location>
</feature>
<dbReference type="Gene3D" id="3.30.420.10">
    <property type="entry name" value="Ribonuclease H-like superfamily/Ribonuclease H"/>
    <property type="match status" value="1"/>
</dbReference>
<dbReference type="InterPro" id="IPR012337">
    <property type="entry name" value="RNaseH-like_sf"/>
</dbReference>
<dbReference type="InterPro" id="IPR031736">
    <property type="entry name" value="REXO1-like_dom"/>
</dbReference>
<dbReference type="GeneTree" id="ENSGT00940000167497"/>
<evidence type="ECO:0000256" key="1">
    <source>
        <dbReference type="ARBA" id="ARBA00004123"/>
    </source>
</evidence>
<dbReference type="GO" id="GO:0003676">
    <property type="term" value="F:nucleic acid binding"/>
    <property type="evidence" value="ECO:0007669"/>
    <property type="project" value="InterPro"/>
</dbReference>
<dbReference type="FunFam" id="3.30.420.10:FF:000031">
    <property type="entry name" value="RNA exonuclease 1"/>
    <property type="match status" value="1"/>
</dbReference>
<comment type="similarity">
    <text evidence="2">Belongs to the REXO1/REXO3 family.</text>
</comment>
<dbReference type="OrthoDB" id="206335at2759"/>
<accession>A0A3B5R0T3</accession>
<comment type="subcellular location">
    <subcellularLocation>
        <location evidence="1">Nucleus</location>
    </subcellularLocation>
</comment>
<dbReference type="RefSeq" id="XP_023199532.1">
    <property type="nucleotide sequence ID" value="XM_023343764.1"/>
</dbReference>
<feature type="region of interest" description="Disordered" evidence="7">
    <location>
        <begin position="798"/>
        <end position="822"/>
    </location>
</feature>
<dbReference type="InterPro" id="IPR036397">
    <property type="entry name" value="RNaseH_sf"/>
</dbReference>
<evidence type="ECO:0000313" key="10">
    <source>
        <dbReference type="Proteomes" id="UP000002852"/>
    </source>
</evidence>
<evidence type="ECO:0000313" key="9">
    <source>
        <dbReference type="Ensembl" id="ENSXMAP00000036036.1"/>
    </source>
</evidence>
<dbReference type="Pfam" id="PF00929">
    <property type="entry name" value="RNase_T"/>
    <property type="match status" value="1"/>
</dbReference>
<reference evidence="10" key="2">
    <citation type="journal article" date="2013" name="Nat. Genet.">
        <title>The genome of the platyfish, Xiphophorus maculatus, provides insights into evolutionary adaptation and several complex traits.</title>
        <authorList>
            <person name="Schartl M."/>
            <person name="Walter R.B."/>
            <person name="Shen Y."/>
            <person name="Garcia T."/>
            <person name="Catchen J."/>
            <person name="Amores A."/>
            <person name="Braasch I."/>
            <person name="Chalopin D."/>
            <person name="Volff J.N."/>
            <person name="Lesch K.P."/>
            <person name="Bisazza A."/>
            <person name="Minx P."/>
            <person name="Hillier L."/>
            <person name="Wilson R.K."/>
            <person name="Fuerstenberg S."/>
            <person name="Boore J."/>
            <person name="Searle S."/>
            <person name="Postlethwait J.H."/>
            <person name="Warren W.C."/>
        </authorList>
    </citation>
    <scope>NUCLEOTIDE SEQUENCE [LARGE SCALE GENOMIC DNA]</scope>
    <source>
        <strain evidence="10">JP 163 A</strain>
    </source>
</reference>
<proteinExistence type="inferred from homology"/>
<keyword evidence="5" id="KW-0269">Exonuclease</keyword>
<dbReference type="Ensembl" id="ENSXMAT00000028994.1">
    <property type="protein sequence ID" value="ENSXMAP00000036036.1"/>
    <property type="gene ID" value="ENSXMAG00000026483.1"/>
</dbReference>
<keyword evidence="6" id="KW-0539">Nucleus</keyword>
<dbReference type="InterPro" id="IPR047021">
    <property type="entry name" value="REXO1/3/4-like"/>
</dbReference>
<reference evidence="9" key="4">
    <citation type="submission" date="2025-09" db="UniProtKB">
        <authorList>
            <consortium name="Ensembl"/>
        </authorList>
    </citation>
    <scope>IDENTIFICATION</scope>
    <source>
        <strain evidence="9">JP 163 A</strain>
    </source>
</reference>
<dbReference type="CDD" id="cd06145">
    <property type="entry name" value="REX1_like"/>
    <property type="match status" value="1"/>
</dbReference>
<keyword evidence="3" id="KW-0540">Nuclease</keyword>
<dbReference type="GO" id="GO:0005634">
    <property type="term" value="C:nucleus"/>
    <property type="evidence" value="ECO:0007669"/>
    <property type="project" value="UniProtKB-SubCell"/>
</dbReference>
<dbReference type="SUPFAM" id="SSF53098">
    <property type="entry name" value="Ribonuclease H-like"/>
    <property type="match status" value="1"/>
</dbReference>
<reference evidence="10" key="1">
    <citation type="submission" date="2012-01" db="EMBL/GenBank/DDBJ databases">
        <authorList>
            <person name="Walter R."/>
            <person name="Schartl M."/>
            <person name="Warren W."/>
        </authorList>
    </citation>
    <scope>NUCLEOTIDE SEQUENCE [LARGE SCALE GENOMIC DNA]</scope>
    <source>
        <strain evidence="10">JP 163 A</strain>
    </source>
</reference>
<feature type="compositionally biased region" description="Acidic residues" evidence="7">
    <location>
        <begin position="449"/>
        <end position="467"/>
    </location>
</feature>
<dbReference type="GeneID" id="102220592"/>
<evidence type="ECO:0000256" key="5">
    <source>
        <dbReference type="ARBA" id="ARBA00022839"/>
    </source>
</evidence>
<keyword evidence="4" id="KW-0378">Hydrolase</keyword>
<feature type="compositionally biased region" description="Basic and acidic residues" evidence="7">
    <location>
        <begin position="163"/>
        <end position="182"/>
    </location>
</feature>
<evidence type="ECO:0000259" key="8">
    <source>
        <dbReference type="SMART" id="SM00479"/>
    </source>
</evidence>
<evidence type="ECO:0000256" key="2">
    <source>
        <dbReference type="ARBA" id="ARBA00006357"/>
    </source>
</evidence>
<dbReference type="SMART" id="SM00479">
    <property type="entry name" value="EXOIII"/>
    <property type="match status" value="1"/>
</dbReference>
<dbReference type="OMA" id="RIIQESA"/>
<dbReference type="PANTHER" id="PTHR12801">
    <property type="entry name" value="RNA EXONUCLEASE REXO1 / RECO3 FAMILY MEMBER-RELATED"/>
    <property type="match status" value="1"/>
</dbReference>
<dbReference type="AlphaFoldDB" id="A0A3B5R0T3"/>
<evidence type="ECO:0000256" key="7">
    <source>
        <dbReference type="SAM" id="MobiDB-lite"/>
    </source>
</evidence>
<dbReference type="STRING" id="8083.ENSXMAP00000036036"/>
<protein>
    <submittedName>
        <fullName evidence="9">RNA exonuclease 1 homolog</fullName>
    </submittedName>
</protein>
<evidence type="ECO:0000256" key="3">
    <source>
        <dbReference type="ARBA" id="ARBA00022722"/>
    </source>
</evidence>
<dbReference type="Pfam" id="PF15870">
    <property type="entry name" value="EloA-BP1"/>
    <property type="match status" value="1"/>
</dbReference>
<feature type="domain" description="Exonuclease" evidence="8">
    <location>
        <begin position="965"/>
        <end position="1124"/>
    </location>
</feature>
<feature type="region of interest" description="Disordered" evidence="7">
    <location>
        <begin position="447"/>
        <end position="467"/>
    </location>
</feature>
<name>A0A3B5R0T3_XIPMA</name>
<dbReference type="GO" id="GO:0004527">
    <property type="term" value="F:exonuclease activity"/>
    <property type="evidence" value="ECO:0007669"/>
    <property type="project" value="UniProtKB-KW"/>
</dbReference>
<reference evidence="9" key="3">
    <citation type="submission" date="2025-08" db="UniProtKB">
        <authorList>
            <consortium name="Ensembl"/>
        </authorList>
    </citation>
    <scope>IDENTIFICATION</scope>
    <source>
        <strain evidence="9">JP 163 A</strain>
    </source>
</reference>
<dbReference type="Proteomes" id="UP000002852">
    <property type="component" value="Unassembled WGS sequence"/>
</dbReference>
<dbReference type="GO" id="GO:0010629">
    <property type="term" value="P:negative regulation of gene expression"/>
    <property type="evidence" value="ECO:0007669"/>
    <property type="project" value="UniProtKB-ARBA"/>
</dbReference>
<feature type="compositionally biased region" description="Polar residues" evidence="7">
    <location>
        <begin position="90"/>
        <end position="105"/>
    </location>
</feature>
<dbReference type="PANTHER" id="PTHR12801:SF152">
    <property type="entry name" value="EXONUCLEASE DOMAIN-CONTAINING PROTEIN"/>
    <property type="match status" value="1"/>
</dbReference>
<evidence type="ECO:0000256" key="4">
    <source>
        <dbReference type="ARBA" id="ARBA00022801"/>
    </source>
</evidence>